<sequence>MRTCQEFLIKSYVPSALHRHIRINGEDFTPLDQELARIAKLRAEAHALRSISDNISRKRGVLDDEEALEKAETKKRKKEEEEKRKKSMSHGVKKLAKADTTGMKKMSSFFVLPQILLP</sequence>
<feature type="compositionally biased region" description="Basic residues" evidence="1">
    <location>
        <begin position="85"/>
        <end position="95"/>
    </location>
</feature>
<name>X1SEI8_9ZZZZ</name>
<proteinExistence type="predicted"/>
<comment type="caution">
    <text evidence="2">The sequence shown here is derived from an EMBL/GenBank/DDBJ whole genome shotgun (WGS) entry which is preliminary data.</text>
</comment>
<dbReference type="AlphaFoldDB" id="X1SEI8"/>
<feature type="compositionally biased region" description="Basic and acidic residues" evidence="1">
    <location>
        <begin position="68"/>
        <end position="84"/>
    </location>
</feature>
<evidence type="ECO:0000256" key="1">
    <source>
        <dbReference type="SAM" id="MobiDB-lite"/>
    </source>
</evidence>
<organism evidence="2">
    <name type="scientific">marine sediment metagenome</name>
    <dbReference type="NCBI Taxonomy" id="412755"/>
    <lineage>
        <taxon>unclassified sequences</taxon>
        <taxon>metagenomes</taxon>
        <taxon>ecological metagenomes</taxon>
    </lineage>
</organism>
<reference evidence="2" key="1">
    <citation type="journal article" date="2014" name="Front. Microbiol.">
        <title>High frequency of phylogenetically diverse reductive dehalogenase-homologous genes in deep subseafloor sedimentary metagenomes.</title>
        <authorList>
            <person name="Kawai M."/>
            <person name="Futagami T."/>
            <person name="Toyoda A."/>
            <person name="Takaki Y."/>
            <person name="Nishi S."/>
            <person name="Hori S."/>
            <person name="Arai W."/>
            <person name="Tsubouchi T."/>
            <person name="Morono Y."/>
            <person name="Uchiyama I."/>
            <person name="Ito T."/>
            <person name="Fujiyama A."/>
            <person name="Inagaki F."/>
            <person name="Takami H."/>
        </authorList>
    </citation>
    <scope>NUCLEOTIDE SEQUENCE</scope>
    <source>
        <strain evidence="2">Expedition CK06-06</strain>
    </source>
</reference>
<feature type="region of interest" description="Disordered" evidence="1">
    <location>
        <begin position="67"/>
        <end position="99"/>
    </location>
</feature>
<protein>
    <submittedName>
        <fullName evidence="2">Uncharacterized protein</fullName>
    </submittedName>
</protein>
<dbReference type="EMBL" id="BARW01021740">
    <property type="protein sequence ID" value="GAI91432.1"/>
    <property type="molecule type" value="Genomic_DNA"/>
</dbReference>
<accession>X1SEI8</accession>
<evidence type="ECO:0000313" key="2">
    <source>
        <dbReference type="EMBL" id="GAI91432.1"/>
    </source>
</evidence>
<gene>
    <name evidence="2" type="ORF">S12H4_36466</name>
</gene>